<sequence>MGPINSRRAEDMQRSVRHAQLASWPLPPWIIRPFWLYMRFWLHLPFGVMRDRWTRSHDLANESRLKLMASVCLKTLSGSELLISPASLLVRMQKVLVTR</sequence>
<keyword evidence="2" id="KW-1185">Reference proteome</keyword>
<dbReference type="AlphaFoldDB" id="A0A3S5FH97"/>
<dbReference type="EMBL" id="CAAALY010278961">
    <property type="protein sequence ID" value="VEL43121.1"/>
    <property type="molecule type" value="Genomic_DNA"/>
</dbReference>
<reference evidence="1" key="1">
    <citation type="submission" date="2018-11" db="EMBL/GenBank/DDBJ databases">
        <authorList>
            <consortium name="Pathogen Informatics"/>
        </authorList>
    </citation>
    <scope>NUCLEOTIDE SEQUENCE</scope>
</reference>
<dbReference type="Proteomes" id="UP000784294">
    <property type="component" value="Unassembled WGS sequence"/>
</dbReference>
<gene>
    <name evidence="1" type="ORF">PXEA_LOCUS36561</name>
</gene>
<name>A0A3S5FH97_9PLAT</name>
<protein>
    <submittedName>
        <fullName evidence="1">Uncharacterized protein</fullName>
    </submittedName>
</protein>
<proteinExistence type="predicted"/>
<accession>A0A3S5FH97</accession>
<comment type="caution">
    <text evidence="1">The sequence shown here is derived from an EMBL/GenBank/DDBJ whole genome shotgun (WGS) entry which is preliminary data.</text>
</comment>
<evidence type="ECO:0000313" key="1">
    <source>
        <dbReference type="EMBL" id="VEL43121.1"/>
    </source>
</evidence>
<evidence type="ECO:0000313" key="2">
    <source>
        <dbReference type="Proteomes" id="UP000784294"/>
    </source>
</evidence>
<organism evidence="1 2">
    <name type="scientific">Protopolystoma xenopodis</name>
    <dbReference type="NCBI Taxonomy" id="117903"/>
    <lineage>
        <taxon>Eukaryota</taxon>
        <taxon>Metazoa</taxon>
        <taxon>Spiralia</taxon>
        <taxon>Lophotrochozoa</taxon>
        <taxon>Platyhelminthes</taxon>
        <taxon>Monogenea</taxon>
        <taxon>Polyopisthocotylea</taxon>
        <taxon>Polystomatidea</taxon>
        <taxon>Polystomatidae</taxon>
        <taxon>Protopolystoma</taxon>
    </lineage>
</organism>